<proteinExistence type="predicted"/>
<organism evidence="1 2">
    <name type="scientific">Anoxybacillus andreesenii</name>
    <dbReference type="NCBI Taxonomy" id="1325932"/>
    <lineage>
        <taxon>Bacteria</taxon>
        <taxon>Bacillati</taxon>
        <taxon>Bacillota</taxon>
        <taxon>Bacilli</taxon>
        <taxon>Bacillales</taxon>
        <taxon>Anoxybacillaceae</taxon>
        <taxon>Anoxybacillus</taxon>
    </lineage>
</organism>
<dbReference type="EMBL" id="JAUSTU010000006">
    <property type="protein sequence ID" value="MDQ0155391.1"/>
    <property type="molecule type" value="Genomic_DNA"/>
</dbReference>
<evidence type="ECO:0000313" key="1">
    <source>
        <dbReference type="EMBL" id="MDQ0155391.1"/>
    </source>
</evidence>
<sequence length="83" mass="9910">MNQPLGYLKEILSNYTDRSDTAEEIYSIIREFDFTTEESFVRKLSAHQIDFLNKILPDEINHAKESHDNERENQLNEVYELLF</sequence>
<dbReference type="Proteomes" id="UP001231362">
    <property type="component" value="Unassembled WGS sequence"/>
</dbReference>
<gene>
    <name evidence="1" type="ORF">J2S07_001696</name>
</gene>
<evidence type="ECO:0008006" key="3">
    <source>
        <dbReference type="Google" id="ProtNLM"/>
    </source>
</evidence>
<keyword evidence="2" id="KW-1185">Reference proteome</keyword>
<dbReference type="InterPro" id="IPR020255">
    <property type="entry name" value="CsgA"/>
</dbReference>
<dbReference type="RefSeq" id="WP_307149953.1">
    <property type="nucleotide sequence ID" value="NZ_JAUSTU010000006.1"/>
</dbReference>
<evidence type="ECO:0000313" key="2">
    <source>
        <dbReference type="Proteomes" id="UP001231362"/>
    </source>
</evidence>
<accession>A0ABT9V364</accession>
<name>A0ABT9V364_9BACL</name>
<dbReference type="Pfam" id="PF17334">
    <property type="entry name" value="CsgA"/>
    <property type="match status" value="1"/>
</dbReference>
<protein>
    <recommendedName>
        <fullName evidence="3">Sporulation protein</fullName>
    </recommendedName>
</protein>
<comment type="caution">
    <text evidence="1">The sequence shown here is derived from an EMBL/GenBank/DDBJ whole genome shotgun (WGS) entry which is preliminary data.</text>
</comment>
<reference evidence="1 2" key="1">
    <citation type="submission" date="2023-07" db="EMBL/GenBank/DDBJ databases">
        <title>Genomic Encyclopedia of Type Strains, Phase IV (KMG-IV): sequencing the most valuable type-strain genomes for metagenomic binning, comparative biology and taxonomic classification.</title>
        <authorList>
            <person name="Goeker M."/>
        </authorList>
    </citation>
    <scope>NUCLEOTIDE SEQUENCE [LARGE SCALE GENOMIC DNA]</scope>
    <source>
        <strain evidence="1 2">DSM 23948</strain>
    </source>
</reference>